<dbReference type="SMART" id="SM00027">
    <property type="entry name" value="EH"/>
    <property type="match status" value="1"/>
</dbReference>
<evidence type="ECO:0000259" key="12">
    <source>
        <dbReference type="PROSITE" id="PS50222"/>
    </source>
</evidence>
<sequence length="593" mass="64648">MPASRASSRASVRSAGVGPKDVDAQATALVGAIQAFGRQPPKPLSTSSTGSGSNGALAAAAWAGKSPVPVTLARPTGNKPQPTRTVSPLSAKPESLPKLSPPVQGSTNRSKSPSTHAAHVAAERSPGLLDTDSSKSRIQKDGQREISPPEQQTQKKDNRRLGQDERPDSTPIPTTTSLVNLFERSSSIRRTGFTKTPEPILIKPHRDVPIQSPKPVRMQEAGITSVFKMELEEDAKTPTTSRNTAAKDFALSTQADGAHSPRPYISSIAGSGATSTPITIRKRPSQMIDTVTAMSSPSSSSPANRLRPSPSPLRNPSVDLSSTSRSPTRSITSPPHILSTSQMSGHSLTSQYNQLYPRRRAPLNDESALANAIVASSLASSRAPSPKRLEPPPVPTRRRNHTFSFSRTPSPSKPGMRHTLRKADESESESSEDENHPYGKHKKKRHLRKHPNKHHEGDRKRWRDAVTERERRRYEGVWAANKGIHCSLMAEEEQALRTKSKSDNSRAVNEAVANSVSSIVARDIWNRSRLPETVLETVWDLVDIDGVGRLSKDEFVVGMWLIDQRLKGRKLPVKVSASVWASVRNLQGIKIRK</sequence>
<evidence type="ECO:0000256" key="9">
    <source>
        <dbReference type="ARBA" id="ARBA00025194"/>
    </source>
</evidence>
<dbReference type="InterPro" id="IPR002048">
    <property type="entry name" value="EF_hand_dom"/>
</dbReference>
<dbReference type="GO" id="GO:0003779">
    <property type="term" value="F:actin binding"/>
    <property type="evidence" value="ECO:0007669"/>
    <property type="project" value="UniProtKB-KW"/>
</dbReference>
<dbReference type="EMBL" id="CP138582">
    <property type="protein sequence ID" value="WPG99536.1"/>
    <property type="molecule type" value="Genomic_DNA"/>
</dbReference>
<feature type="compositionally biased region" description="Polar residues" evidence="10">
    <location>
        <begin position="78"/>
        <end position="88"/>
    </location>
</feature>
<evidence type="ECO:0000256" key="4">
    <source>
        <dbReference type="ARBA" id="ARBA00011159"/>
    </source>
</evidence>
<dbReference type="GO" id="GO:0005886">
    <property type="term" value="C:plasma membrane"/>
    <property type="evidence" value="ECO:0007669"/>
    <property type="project" value="UniProtKB-SubCell"/>
</dbReference>
<dbReference type="CDD" id="cd00052">
    <property type="entry name" value="EH"/>
    <property type="match status" value="1"/>
</dbReference>
<feature type="compositionally biased region" description="Basic residues" evidence="10">
    <location>
        <begin position="438"/>
        <end position="453"/>
    </location>
</feature>
<feature type="region of interest" description="Disordered" evidence="10">
    <location>
        <begin position="253"/>
        <end position="348"/>
    </location>
</feature>
<dbReference type="GO" id="GO:0010008">
    <property type="term" value="C:endosome membrane"/>
    <property type="evidence" value="ECO:0007669"/>
    <property type="project" value="UniProtKB-SubCell"/>
</dbReference>
<keyword evidence="6" id="KW-0967">Endosome</keyword>
<keyword evidence="8" id="KW-0963">Cytoplasm</keyword>
<feature type="domain" description="EF-hand" evidence="12">
    <location>
        <begin position="530"/>
        <end position="565"/>
    </location>
</feature>
<dbReference type="Proteomes" id="UP001303373">
    <property type="component" value="Chromosome 3"/>
</dbReference>
<evidence type="ECO:0000259" key="11">
    <source>
        <dbReference type="PROSITE" id="PS50031"/>
    </source>
</evidence>
<gene>
    <name evidence="13" type="ORF">R9X50_00235300</name>
</gene>
<feature type="compositionally biased region" description="Basic and acidic residues" evidence="10">
    <location>
        <begin position="132"/>
        <end position="144"/>
    </location>
</feature>
<keyword evidence="8" id="KW-0206">Cytoskeleton</keyword>
<dbReference type="SUPFAM" id="SSF47473">
    <property type="entry name" value="EF-hand"/>
    <property type="match status" value="1"/>
</dbReference>
<evidence type="ECO:0000256" key="3">
    <source>
        <dbReference type="ARBA" id="ARBA00004413"/>
    </source>
</evidence>
<dbReference type="Gene3D" id="1.10.238.10">
    <property type="entry name" value="EF-hand"/>
    <property type="match status" value="1"/>
</dbReference>
<feature type="region of interest" description="Disordered" evidence="10">
    <location>
        <begin position="377"/>
        <end position="463"/>
    </location>
</feature>
<dbReference type="PROSITE" id="PS50031">
    <property type="entry name" value="EH"/>
    <property type="match status" value="1"/>
</dbReference>
<feature type="compositionally biased region" description="Polar residues" evidence="10">
    <location>
        <begin position="103"/>
        <end position="115"/>
    </location>
</feature>
<dbReference type="PROSITE" id="PS50222">
    <property type="entry name" value="EF_HAND_2"/>
    <property type="match status" value="1"/>
</dbReference>
<feature type="compositionally biased region" description="Basic and acidic residues" evidence="10">
    <location>
        <begin position="454"/>
        <end position="463"/>
    </location>
</feature>
<comment type="subcellular location">
    <subcellularLocation>
        <location evidence="3">Cell membrane</location>
        <topology evidence="3">Peripheral membrane protein</topology>
        <orientation evidence="3">Cytoplasmic side</orientation>
    </subcellularLocation>
    <subcellularLocation>
        <location evidence="2">Cytoplasm</location>
        <location evidence="2">Cytoskeleton</location>
        <location evidence="2">Actin patch</location>
    </subcellularLocation>
    <subcellularLocation>
        <location evidence="1">Endosome membrane</location>
        <topology evidence="1">Peripheral membrane protein</topology>
        <orientation evidence="1">Cytoplasmic side</orientation>
    </subcellularLocation>
</comment>
<feature type="domain" description="EH" evidence="11">
    <location>
        <begin position="506"/>
        <end position="586"/>
    </location>
</feature>
<dbReference type="InterPro" id="IPR011992">
    <property type="entry name" value="EF-hand-dom_pair"/>
</dbReference>
<evidence type="ECO:0000256" key="6">
    <source>
        <dbReference type="ARBA" id="ARBA00022753"/>
    </source>
</evidence>
<protein>
    <submittedName>
        <fullName evidence="13">Increased rdna silencing protein 4</fullName>
    </submittedName>
</protein>
<comment type="function">
    <text evidence="9">Component of the PAN1 actin cytoskeleton-regulatory complex required for the internalization of endosomes during actin-coupled endocytosis. The complex links the site of endocytosis to the cell membrane-associated actin cytoskeleton. Mediates uptake of external molecules and vacuolar degradation of plasma membrane proteins. Plays a role in the proper organization of the cell membrane-associated actin cytoskeleton and promotes its destabilization.</text>
</comment>
<evidence type="ECO:0000256" key="1">
    <source>
        <dbReference type="ARBA" id="ARBA00004125"/>
    </source>
</evidence>
<keyword evidence="7" id="KW-0009">Actin-binding</keyword>
<dbReference type="GO" id="GO:0005509">
    <property type="term" value="F:calcium ion binding"/>
    <property type="evidence" value="ECO:0007669"/>
    <property type="project" value="InterPro"/>
</dbReference>
<dbReference type="Pfam" id="PF12763">
    <property type="entry name" value="EH"/>
    <property type="match status" value="1"/>
</dbReference>
<feature type="compositionally biased region" description="Low complexity" evidence="10">
    <location>
        <begin position="1"/>
        <end position="18"/>
    </location>
</feature>
<evidence type="ECO:0000256" key="2">
    <source>
        <dbReference type="ARBA" id="ARBA00004134"/>
    </source>
</evidence>
<evidence type="ECO:0000256" key="5">
    <source>
        <dbReference type="ARBA" id="ARBA00022583"/>
    </source>
</evidence>
<feature type="region of interest" description="Disordered" evidence="10">
    <location>
        <begin position="1"/>
        <end position="21"/>
    </location>
</feature>
<evidence type="ECO:0000313" key="14">
    <source>
        <dbReference type="Proteomes" id="UP001303373"/>
    </source>
</evidence>
<dbReference type="AlphaFoldDB" id="A0AAQ3M6S7"/>
<feature type="region of interest" description="Disordered" evidence="10">
    <location>
        <begin position="34"/>
        <end position="177"/>
    </location>
</feature>
<accession>A0AAQ3M6S7</accession>
<keyword evidence="14" id="KW-1185">Reference proteome</keyword>
<keyword evidence="5" id="KW-0254">Endocytosis</keyword>
<feature type="compositionally biased region" description="Low complexity" evidence="10">
    <location>
        <begin position="44"/>
        <end position="67"/>
    </location>
</feature>
<feature type="compositionally biased region" description="Low complexity" evidence="10">
    <location>
        <begin position="377"/>
        <end position="386"/>
    </location>
</feature>
<reference evidence="13 14" key="1">
    <citation type="submission" date="2023-11" db="EMBL/GenBank/DDBJ databases">
        <title>An acidophilic fungus is an integral part of prey digestion in a carnivorous sundew plant.</title>
        <authorList>
            <person name="Tsai I.J."/>
        </authorList>
    </citation>
    <scope>NUCLEOTIDE SEQUENCE [LARGE SCALE GENOMIC DNA]</scope>
    <source>
        <strain evidence="13">169a</strain>
    </source>
</reference>
<evidence type="ECO:0000256" key="8">
    <source>
        <dbReference type="ARBA" id="ARBA00023212"/>
    </source>
</evidence>
<dbReference type="GO" id="GO:0030479">
    <property type="term" value="C:actin cortical patch"/>
    <property type="evidence" value="ECO:0007669"/>
    <property type="project" value="UniProtKB-SubCell"/>
</dbReference>
<feature type="compositionally biased region" description="Basic and acidic residues" evidence="10">
    <location>
        <begin position="153"/>
        <end position="168"/>
    </location>
</feature>
<dbReference type="InterPro" id="IPR000261">
    <property type="entry name" value="EH_dom"/>
</dbReference>
<feature type="compositionally biased region" description="Polar residues" evidence="10">
    <location>
        <begin position="338"/>
        <end position="348"/>
    </location>
</feature>
<name>A0AAQ3M6S7_9PEZI</name>
<evidence type="ECO:0000256" key="7">
    <source>
        <dbReference type="ARBA" id="ARBA00023203"/>
    </source>
</evidence>
<proteinExistence type="predicted"/>
<feature type="compositionally biased region" description="Polar residues" evidence="10">
    <location>
        <begin position="268"/>
        <end position="278"/>
    </location>
</feature>
<dbReference type="GO" id="GO:0006897">
    <property type="term" value="P:endocytosis"/>
    <property type="evidence" value="ECO:0007669"/>
    <property type="project" value="UniProtKB-KW"/>
</dbReference>
<organism evidence="13 14">
    <name type="scientific">Acrodontium crateriforme</name>
    <dbReference type="NCBI Taxonomy" id="150365"/>
    <lineage>
        <taxon>Eukaryota</taxon>
        <taxon>Fungi</taxon>
        <taxon>Dikarya</taxon>
        <taxon>Ascomycota</taxon>
        <taxon>Pezizomycotina</taxon>
        <taxon>Dothideomycetes</taxon>
        <taxon>Dothideomycetidae</taxon>
        <taxon>Mycosphaerellales</taxon>
        <taxon>Teratosphaeriaceae</taxon>
        <taxon>Acrodontium</taxon>
    </lineage>
</organism>
<evidence type="ECO:0000256" key="10">
    <source>
        <dbReference type="SAM" id="MobiDB-lite"/>
    </source>
</evidence>
<comment type="subunit">
    <text evidence="4">Component of the PAN1 actin cytoskeleton-regulatory complex.</text>
</comment>
<evidence type="ECO:0000313" key="13">
    <source>
        <dbReference type="EMBL" id="WPG99536.1"/>
    </source>
</evidence>
<feature type="compositionally biased region" description="Low complexity" evidence="10">
    <location>
        <begin position="295"/>
        <end position="335"/>
    </location>
</feature>